<keyword evidence="8" id="KW-1185">Reference proteome</keyword>
<dbReference type="GO" id="GO:0009626">
    <property type="term" value="P:plant-type hypersensitive response"/>
    <property type="evidence" value="ECO:0007669"/>
    <property type="project" value="UniProtKB-ARBA"/>
</dbReference>
<dbReference type="InterPro" id="IPR042197">
    <property type="entry name" value="Apaf_helical"/>
</dbReference>
<organism evidence="7 8">
    <name type="scientific">Panicum miliaceum</name>
    <name type="common">Proso millet</name>
    <name type="synonym">Broomcorn millet</name>
    <dbReference type="NCBI Taxonomy" id="4540"/>
    <lineage>
        <taxon>Eukaryota</taxon>
        <taxon>Viridiplantae</taxon>
        <taxon>Streptophyta</taxon>
        <taxon>Embryophyta</taxon>
        <taxon>Tracheophyta</taxon>
        <taxon>Spermatophyta</taxon>
        <taxon>Magnoliopsida</taxon>
        <taxon>Liliopsida</taxon>
        <taxon>Poales</taxon>
        <taxon>Poaceae</taxon>
        <taxon>PACMAD clade</taxon>
        <taxon>Panicoideae</taxon>
        <taxon>Panicodae</taxon>
        <taxon>Paniceae</taxon>
        <taxon>Panicinae</taxon>
        <taxon>Panicum</taxon>
        <taxon>Panicum sect. Panicum</taxon>
    </lineage>
</organism>
<protein>
    <submittedName>
        <fullName evidence="7">Uncharacterized protein</fullName>
    </submittedName>
</protein>
<dbReference type="GO" id="GO:0002758">
    <property type="term" value="P:innate immune response-activating signaling pathway"/>
    <property type="evidence" value="ECO:0007669"/>
    <property type="project" value="UniProtKB-ARBA"/>
</dbReference>
<feature type="domain" description="Disease resistance protein winged helix" evidence="5">
    <location>
        <begin position="304"/>
        <end position="376"/>
    </location>
</feature>
<dbReference type="AlphaFoldDB" id="A0A3L6RKX7"/>
<dbReference type="Proteomes" id="UP000275267">
    <property type="component" value="Unassembled WGS sequence"/>
</dbReference>
<evidence type="ECO:0000256" key="3">
    <source>
        <dbReference type="SAM" id="MobiDB-lite"/>
    </source>
</evidence>
<dbReference type="SUPFAM" id="SSF52047">
    <property type="entry name" value="RNI-like"/>
    <property type="match status" value="1"/>
</dbReference>
<evidence type="ECO:0000259" key="6">
    <source>
        <dbReference type="Pfam" id="PF23598"/>
    </source>
</evidence>
<dbReference type="PANTHER" id="PTHR23155">
    <property type="entry name" value="DISEASE RESISTANCE PROTEIN RP"/>
    <property type="match status" value="1"/>
</dbReference>
<dbReference type="OrthoDB" id="674604at2759"/>
<dbReference type="GO" id="GO:0042742">
    <property type="term" value="P:defense response to bacterium"/>
    <property type="evidence" value="ECO:0007669"/>
    <property type="project" value="UniProtKB-ARBA"/>
</dbReference>
<dbReference type="Gene3D" id="3.40.50.300">
    <property type="entry name" value="P-loop containing nucleotide triphosphate hydrolases"/>
    <property type="match status" value="1"/>
</dbReference>
<keyword evidence="1" id="KW-0677">Repeat</keyword>
<dbReference type="InterPro" id="IPR036388">
    <property type="entry name" value="WH-like_DNA-bd_sf"/>
</dbReference>
<dbReference type="InterPro" id="IPR002182">
    <property type="entry name" value="NB-ARC"/>
</dbReference>
<evidence type="ECO:0000259" key="5">
    <source>
        <dbReference type="Pfam" id="PF23559"/>
    </source>
</evidence>
<dbReference type="InterPro" id="IPR058922">
    <property type="entry name" value="WHD_DRP"/>
</dbReference>
<reference evidence="8" key="1">
    <citation type="journal article" date="2019" name="Nat. Commun.">
        <title>The genome of broomcorn millet.</title>
        <authorList>
            <person name="Zou C."/>
            <person name="Miki D."/>
            <person name="Li D."/>
            <person name="Tang Q."/>
            <person name="Xiao L."/>
            <person name="Rajput S."/>
            <person name="Deng P."/>
            <person name="Jia W."/>
            <person name="Huang R."/>
            <person name="Zhang M."/>
            <person name="Sun Y."/>
            <person name="Hu J."/>
            <person name="Fu X."/>
            <person name="Schnable P.S."/>
            <person name="Li F."/>
            <person name="Zhang H."/>
            <person name="Feng B."/>
            <person name="Zhu X."/>
            <person name="Liu R."/>
            <person name="Schnable J.C."/>
            <person name="Zhu J.-K."/>
            <person name="Zhang H."/>
        </authorList>
    </citation>
    <scope>NUCLEOTIDE SEQUENCE [LARGE SCALE GENOMIC DNA]</scope>
</reference>
<keyword evidence="2" id="KW-0611">Plant defense</keyword>
<dbReference type="Gene3D" id="3.80.10.10">
    <property type="entry name" value="Ribonuclease Inhibitor"/>
    <property type="match status" value="1"/>
</dbReference>
<dbReference type="InterPro" id="IPR044974">
    <property type="entry name" value="Disease_R_plants"/>
</dbReference>
<dbReference type="InterPro" id="IPR055414">
    <property type="entry name" value="LRR_R13L4/SHOC2-like"/>
</dbReference>
<dbReference type="SUPFAM" id="SSF52540">
    <property type="entry name" value="P-loop containing nucleoside triphosphate hydrolases"/>
    <property type="match status" value="1"/>
</dbReference>
<proteinExistence type="predicted"/>
<dbReference type="Pfam" id="PF23559">
    <property type="entry name" value="WHD_DRP"/>
    <property type="match status" value="1"/>
</dbReference>
<sequence length="732" mass="81780">MEAGPSSNTTATDSNSPSRFDRTQTMIAAAALTESQLVGRKNEKQAIMKLISNNGSQQLEVISICGMGGLGKTTLVKSVYQSQELYSQFDKRACVTIKRPFDPKDVLSSLAMQVRDKEMEVDGRAKVGVEQPSLSSLLEGHNYLIVLDDVSSTTEWDAIRQQFPATAASRIIVTTGVENIAKYCSSEKDRNVHRLKILDDKDAHDLFTKKVFGETTDLEHQYPELAEEAKSILKKCNGLPLAIVTIGGSLAKQQKTPMEWRKLNEHISAELEMNPKLGLIKIVLLKSYDGLPYHLKSCFLYLSIFPEDYNIRRQRLVQRWTAEGYSTEVRGKSLGEIADCYFTELIDRSMMLPSRESIGCRRGIDSCQIHDLMREISISKAMDENLVFRLEEGCCSNAQGRIRHVAISSNWKGDKTEFENAVDLSHIRSLIVFAEWKPFFISEKMSLIRVLDLEDTSGLVDHHLEHIGRLLHLKYISLRGCDEIYHLPDSWSNLQQLETLDIKGTPICKLPKAITKLRKLQYLFGGGLEPACVYQGDRLPNDLGKLCLACCAPKFLKDVERLDGDPNMHDVCSFWCHVVLPTLASRRLDPNGVVGLVNIASGKAVLQDIRRLTQLRKLAITGINEKNCQELCSTLANLSHLESLSVESKESGLHGCLHSVLPPSKNLQSLKVCGTLVKLPEWIGGGGGGGLQSLVKSCEIVPHSKKYSTKNYPNVILFWRFSCKEHNGAVEF</sequence>
<dbReference type="InterPro" id="IPR032675">
    <property type="entry name" value="LRR_dom_sf"/>
</dbReference>
<dbReference type="STRING" id="4540.A0A3L6RKX7"/>
<feature type="region of interest" description="Disordered" evidence="3">
    <location>
        <begin position="1"/>
        <end position="20"/>
    </location>
</feature>
<evidence type="ECO:0000256" key="1">
    <source>
        <dbReference type="ARBA" id="ARBA00022737"/>
    </source>
</evidence>
<evidence type="ECO:0000259" key="4">
    <source>
        <dbReference type="Pfam" id="PF00931"/>
    </source>
</evidence>
<comment type="caution">
    <text evidence="7">The sequence shown here is derived from an EMBL/GenBank/DDBJ whole genome shotgun (WGS) entry which is preliminary data.</text>
</comment>
<evidence type="ECO:0000313" key="7">
    <source>
        <dbReference type="EMBL" id="RLN05096.1"/>
    </source>
</evidence>
<dbReference type="PRINTS" id="PR00364">
    <property type="entry name" value="DISEASERSIST"/>
</dbReference>
<feature type="domain" description="Disease resistance R13L4/SHOC-2-like LRR" evidence="6">
    <location>
        <begin position="426"/>
        <end position="526"/>
    </location>
</feature>
<name>A0A3L6RKX7_PANMI</name>
<dbReference type="Pfam" id="PF00931">
    <property type="entry name" value="NB-ARC"/>
    <property type="match status" value="1"/>
</dbReference>
<dbReference type="InterPro" id="IPR027417">
    <property type="entry name" value="P-loop_NTPase"/>
</dbReference>
<dbReference type="FunFam" id="1.10.10.10:FF:000322">
    <property type="entry name" value="Probable disease resistance protein At1g63360"/>
    <property type="match status" value="1"/>
</dbReference>
<accession>A0A3L6RKX7</accession>
<dbReference type="Pfam" id="PF23598">
    <property type="entry name" value="LRR_14"/>
    <property type="match status" value="1"/>
</dbReference>
<dbReference type="PANTHER" id="PTHR23155:SF1114">
    <property type="entry name" value="OS02G0475500 PROTEIN"/>
    <property type="match status" value="1"/>
</dbReference>
<evidence type="ECO:0000256" key="2">
    <source>
        <dbReference type="ARBA" id="ARBA00022821"/>
    </source>
</evidence>
<dbReference type="Gene3D" id="1.10.8.430">
    <property type="entry name" value="Helical domain of apoptotic protease-activating factors"/>
    <property type="match status" value="1"/>
</dbReference>
<dbReference type="Gene3D" id="1.10.10.10">
    <property type="entry name" value="Winged helix-like DNA-binding domain superfamily/Winged helix DNA-binding domain"/>
    <property type="match status" value="1"/>
</dbReference>
<dbReference type="GO" id="GO:0043531">
    <property type="term" value="F:ADP binding"/>
    <property type="evidence" value="ECO:0007669"/>
    <property type="project" value="InterPro"/>
</dbReference>
<dbReference type="EMBL" id="PQIB02000008">
    <property type="protein sequence ID" value="RLN05096.1"/>
    <property type="molecule type" value="Genomic_DNA"/>
</dbReference>
<gene>
    <name evidence="7" type="ORF">C2845_PM13G24160</name>
</gene>
<feature type="domain" description="NB-ARC" evidence="4">
    <location>
        <begin position="44"/>
        <end position="215"/>
    </location>
</feature>
<evidence type="ECO:0000313" key="8">
    <source>
        <dbReference type="Proteomes" id="UP000275267"/>
    </source>
</evidence>